<protein>
    <submittedName>
        <fullName evidence="2">Uncharacterized protein</fullName>
    </submittedName>
</protein>
<dbReference type="RefSeq" id="WP_265144295.1">
    <property type="nucleotide sequence ID" value="NZ_JAPCHZ010000004.1"/>
</dbReference>
<name>A0ABT3JMX3_9FLAO</name>
<keyword evidence="3" id="KW-1185">Reference proteome</keyword>
<sequence>MKKVFLTLVFFFAMMCYGQDLSDFRLLLQKGENSETATKTLIATSQEAYTKTKKPIYEAFYAVGNFFMAKHAMNPLSKYSYFNKGKKALENAVNKDPNNLEIRFMRYISQEQTPAFLGYNKDLKSDKTFILAEYKKSKDEDLIKRIKMHLKL</sequence>
<comment type="caution">
    <text evidence="2">The sequence shown here is derived from an EMBL/GenBank/DDBJ whole genome shotgun (WGS) entry which is preliminary data.</text>
</comment>
<keyword evidence="1" id="KW-0732">Signal</keyword>
<evidence type="ECO:0000256" key="1">
    <source>
        <dbReference type="SAM" id="SignalP"/>
    </source>
</evidence>
<dbReference type="EMBL" id="JAPCHZ010000004">
    <property type="protein sequence ID" value="MCW4452138.1"/>
    <property type="molecule type" value="Genomic_DNA"/>
</dbReference>
<feature type="chain" id="PRO_5045288317" evidence="1">
    <location>
        <begin position="19"/>
        <end position="152"/>
    </location>
</feature>
<gene>
    <name evidence="2" type="ORF">OK344_07940</name>
</gene>
<proteinExistence type="predicted"/>
<dbReference type="Proteomes" id="UP001209107">
    <property type="component" value="Unassembled WGS sequence"/>
</dbReference>
<reference evidence="2 3" key="1">
    <citation type="submission" date="2022-10" db="EMBL/GenBank/DDBJ databases">
        <title>Kaistella sp. BT-6-1-3.</title>
        <authorList>
            <person name="Ai J."/>
            <person name="Deng Z."/>
        </authorList>
    </citation>
    <scope>NUCLEOTIDE SEQUENCE [LARGE SCALE GENOMIC DNA]</scope>
    <source>
        <strain evidence="2 3">BT6-1-3</strain>
    </source>
</reference>
<accession>A0ABT3JMX3</accession>
<organism evidence="2 3">
    <name type="scientific">Kaistella yananensis</name>
    <dbReference type="NCBI Taxonomy" id="2989820"/>
    <lineage>
        <taxon>Bacteria</taxon>
        <taxon>Pseudomonadati</taxon>
        <taxon>Bacteroidota</taxon>
        <taxon>Flavobacteriia</taxon>
        <taxon>Flavobacteriales</taxon>
        <taxon>Weeksellaceae</taxon>
        <taxon>Chryseobacterium group</taxon>
        <taxon>Kaistella</taxon>
    </lineage>
</organism>
<evidence type="ECO:0000313" key="2">
    <source>
        <dbReference type="EMBL" id="MCW4452138.1"/>
    </source>
</evidence>
<evidence type="ECO:0000313" key="3">
    <source>
        <dbReference type="Proteomes" id="UP001209107"/>
    </source>
</evidence>
<feature type="signal peptide" evidence="1">
    <location>
        <begin position="1"/>
        <end position="18"/>
    </location>
</feature>